<dbReference type="OMA" id="TWQQGPP"/>
<dbReference type="InterPro" id="IPR045074">
    <property type="entry name" value="GST_C_Tau"/>
</dbReference>
<feature type="domain" description="GST C-terminal" evidence="5">
    <location>
        <begin position="91"/>
        <end position="225"/>
    </location>
</feature>
<dbReference type="SUPFAM" id="SSF47616">
    <property type="entry name" value="GST C-terminal domain-like"/>
    <property type="match status" value="2"/>
</dbReference>
<dbReference type="Gramene" id="ONIVA01G49910.2">
    <property type="protein sequence ID" value="ONIVA01G49910.2"/>
    <property type="gene ID" value="ONIVA01G49910"/>
</dbReference>
<dbReference type="Gene3D" id="1.20.1050.10">
    <property type="match status" value="2"/>
</dbReference>
<dbReference type="PROSITE" id="PS50405">
    <property type="entry name" value="GST_CTER"/>
    <property type="match status" value="2"/>
</dbReference>
<dbReference type="Proteomes" id="UP000006591">
    <property type="component" value="Chromosome 1"/>
</dbReference>
<dbReference type="SFLD" id="SFLDS00019">
    <property type="entry name" value="Glutathione_Transferase_(cytos"/>
    <property type="match status" value="2"/>
</dbReference>
<reference evidence="6" key="1">
    <citation type="submission" date="2015-04" db="UniProtKB">
        <authorList>
            <consortium name="EnsemblPlants"/>
        </authorList>
    </citation>
    <scope>IDENTIFICATION</scope>
    <source>
        <strain evidence="6">SL10</strain>
    </source>
</reference>
<dbReference type="Gene3D" id="3.40.30.10">
    <property type="entry name" value="Glutaredoxin"/>
    <property type="match status" value="2"/>
</dbReference>
<dbReference type="CDD" id="cd03185">
    <property type="entry name" value="GST_C_Tau"/>
    <property type="match status" value="2"/>
</dbReference>
<dbReference type="CDD" id="cd03058">
    <property type="entry name" value="GST_N_Tau"/>
    <property type="match status" value="2"/>
</dbReference>
<dbReference type="EC" id="2.5.1.18" evidence="1"/>
<keyword evidence="2" id="KW-0808">Transferase</keyword>
<keyword evidence="7" id="KW-1185">Reference proteome</keyword>
<dbReference type="InterPro" id="IPR040079">
    <property type="entry name" value="Glutathione_S-Trfase"/>
</dbReference>
<dbReference type="Pfam" id="PF13409">
    <property type="entry name" value="GST_N_2"/>
    <property type="match status" value="1"/>
</dbReference>
<organism evidence="6">
    <name type="scientific">Oryza nivara</name>
    <name type="common">Indian wild rice</name>
    <name type="synonym">Oryza sativa f. spontanea</name>
    <dbReference type="NCBI Taxonomy" id="4536"/>
    <lineage>
        <taxon>Eukaryota</taxon>
        <taxon>Viridiplantae</taxon>
        <taxon>Streptophyta</taxon>
        <taxon>Embryophyta</taxon>
        <taxon>Tracheophyta</taxon>
        <taxon>Spermatophyta</taxon>
        <taxon>Magnoliopsida</taxon>
        <taxon>Liliopsida</taxon>
        <taxon>Poales</taxon>
        <taxon>Poaceae</taxon>
        <taxon>BOP clade</taxon>
        <taxon>Oryzoideae</taxon>
        <taxon>Oryzeae</taxon>
        <taxon>Oryzinae</taxon>
        <taxon>Oryza</taxon>
    </lineage>
</organism>
<dbReference type="SFLD" id="SFLDG01152">
    <property type="entry name" value="Main.3:_Omega-_and_Tau-like"/>
    <property type="match status" value="2"/>
</dbReference>
<evidence type="ECO:0000313" key="6">
    <source>
        <dbReference type="EnsemblPlants" id="ONIVA01G49910.2"/>
    </source>
</evidence>
<evidence type="ECO:0000256" key="1">
    <source>
        <dbReference type="ARBA" id="ARBA00012452"/>
    </source>
</evidence>
<dbReference type="FunFam" id="1.20.1050.10:FF:000012">
    <property type="entry name" value="Tau class glutathione S-transferase"/>
    <property type="match status" value="2"/>
</dbReference>
<evidence type="ECO:0000256" key="2">
    <source>
        <dbReference type="ARBA" id="ARBA00022679"/>
    </source>
</evidence>
<comment type="catalytic activity">
    <reaction evidence="3">
        <text>RX + glutathione = an S-substituted glutathione + a halide anion + H(+)</text>
        <dbReference type="Rhea" id="RHEA:16437"/>
        <dbReference type="ChEBI" id="CHEBI:15378"/>
        <dbReference type="ChEBI" id="CHEBI:16042"/>
        <dbReference type="ChEBI" id="CHEBI:17792"/>
        <dbReference type="ChEBI" id="CHEBI:57925"/>
        <dbReference type="ChEBI" id="CHEBI:90779"/>
        <dbReference type="EC" id="2.5.1.18"/>
    </reaction>
</comment>
<dbReference type="InterPro" id="IPR004045">
    <property type="entry name" value="Glutathione_S-Trfase_N"/>
</dbReference>
<name>A0A0E0FYT1_ORYNI</name>
<dbReference type="GO" id="GO:0005737">
    <property type="term" value="C:cytoplasm"/>
    <property type="evidence" value="ECO:0007669"/>
    <property type="project" value="TreeGrafter"/>
</dbReference>
<dbReference type="HOGENOM" id="CLU_011226_23_0_1"/>
<reference evidence="6" key="2">
    <citation type="submission" date="2018-04" db="EMBL/GenBank/DDBJ databases">
        <title>OnivRS2 (Oryza nivara Reference Sequence Version 2).</title>
        <authorList>
            <person name="Zhang J."/>
            <person name="Kudrna D."/>
            <person name="Lee S."/>
            <person name="Talag J."/>
            <person name="Rajasekar S."/>
            <person name="Welchert J."/>
            <person name="Hsing Y.-I."/>
            <person name="Wing R.A."/>
        </authorList>
    </citation>
    <scope>NUCLEOTIDE SEQUENCE [LARGE SCALE GENOMIC DNA]</scope>
</reference>
<feature type="domain" description="GST N-terminal" evidence="4">
    <location>
        <begin position="6"/>
        <end position="86"/>
    </location>
</feature>
<feature type="domain" description="GST N-terminal" evidence="4">
    <location>
        <begin position="205"/>
        <end position="284"/>
    </location>
</feature>
<dbReference type="GO" id="GO:0004364">
    <property type="term" value="F:glutathione transferase activity"/>
    <property type="evidence" value="ECO:0007669"/>
    <property type="project" value="UniProtKB-EC"/>
</dbReference>
<dbReference type="EnsemblPlants" id="ONIVA01G49910.2">
    <property type="protein sequence ID" value="ONIVA01G49910.2"/>
    <property type="gene ID" value="ONIVA01G49910"/>
</dbReference>
<evidence type="ECO:0000259" key="5">
    <source>
        <dbReference type="PROSITE" id="PS50405"/>
    </source>
</evidence>
<dbReference type="InterPro" id="IPR036282">
    <property type="entry name" value="Glutathione-S-Trfase_C_sf"/>
</dbReference>
<sequence length="429" mass="48128">MMNSSETVKLIGAFGSPFVHRVEVALRLKGVPYELILEDMGNKSELLLAHNPVHKMVPVLLHGDRSAICESLVIVEYVDEAFDGPPLLPADPLRRAMARFWAHFLDENCLKPLRPALFGEGEEQKKSMEETREGLTVAEAELRGKRFFGGSSIGLADIAGGGVLAHWVGVLQEVAGVSVLSDGDGEYPALRRWAKDYVANESMGERVKLIGAFASAYGHRAEVALRLKGVRYELILEDLRSKSDLLLNHNPVHKLVPVLLHGDRSLSESLVILEYIDESFHGPPILPADPYDRAVARFWAQFIDQKFGRFNFWIPFVQMEGNMQDCFVREAKENLALLEGQLKGRRFFGGDAIGFLDIAACLIAHWLGAFEEVCGVTLATDEEFPALCEWRRRYVNDEAVKPCLPNRDELVAYYRERKEMIKAAGRQHK</sequence>
<evidence type="ECO:0000256" key="3">
    <source>
        <dbReference type="ARBA" id="ARBA00047960"/>
    </source>
</evidence>
<dbReference type="GO" id="GO:0006749">
    <property type="term" value="P:glutathione metabolic process"/>
    <property type="evidence" value="ECO:0007669"/>
    <property type="project" value="InterPro"/>
</dbReference>
<dbReference type="PANTHER" id="PTHR11260:SF708">
    <property type="entry name" value="GLUTATHIONE TRANSFERASE"/>
    <property type="match status" value="1"/>
</dbReference>
<dbReference type="FunFam" id="3.40.30.10:FF:000200">
    <property type="entry name" value="Glutathione S-transferase"/>
    <property type="match status" value="1"/>
</dbReference>
<feature type="domain" description="GST C-terminal" evidence="5">
    <location>
        <begin position="289"/>
        <end position="414"/>
    </location>
</feature>
<dbReference type="SFLD" id="SFLDG00358">
    <property type="entry name" value="Main_(cytGST)"/>
    <property type="match status" value="2"/>
</dbReference>
<dbReference type="PROSITE" id="PS50404">
    <property type="entry name" value="GST_NTER"/>
    <property type="match status" value="2"/>
</dbReference>
<dbReference type="SUPFAM" id="SSF52833">
    <property type="entry name" value="Thioredoxin-like"/>
    <property type="match status" value="2"/>
</dbReference>
<dbReference type="InterPro" id="IPR004046">
    <property type="entry name" value="GST_C"/>
</dbReference>
<dbReference type="InterPro" id="IPR045073">
    <property type="entry name" value="Omega/Tau-like"/>
</dbReference>
<evidence type="ECO:0000313" key="7">
    <source>
        <dbReference type="Proteomes" id="UP000006591"/>
    </source>
</evidence>
<dbReference type="Pfam" id="PF02798">
    <property type="entry name" value="GST_N"/>
    <property type="match status" value="1"/>
</dbReference>
<proteinExistence type="predicted"/>
<dbReference type="InterPro" id="IPR010987">
    <property type="entry name" value="Glutathione-S-Trfase_C-like"/>
</dbReference>
<dbReference type="Pfam" id="PF00043">
    <property type="entry name" value="GST_C"/>
    <property type="match status" value="2"/>
</dbReference>
<protein>
    <recommendedName>
        <fullName evidence="1">glutathione transferase</fullName>
        <ecNumber evidence="1">2.5.1.18</ecNumber>
    </recommendedName>
</protein>
<dbReference type="PANTHER" id="PTHR11260">
    <property type="entry name" value="GLUTATHIONE S-TRANSFERASE, GST, SUPERFAMILY, GST DOMAIN CONTAINING"/>
    <property type="match status" value="1"/>
</dbReference>
<evidence type="ECO:0000259" key="4">
    <source>
        <dbReference type="PROSITE" id="PS50404"/>
    </source>
</evidence>
<dbReference type="AlphaFoldDB" id="A0A0E0FYT1"/>
<accession>A0A0E0FYT1</accession>
<dbReference type="InterPro" id="IPR036249">
    <property type="entry name" value="Thioredoxin-like_sf"/>
</dbReference>